<accession>A0A8K0EKN0</accession>
<name>A0A8K0EKN0_BRALA</name>
<keyword evidence="1 3" id="KW-0547">Nucleotide-binding</keyword>
<dbReference type="PROSITE" id="PS00108">
    <property type="entry name" value="PROTEIN_KINASE_ST"/>
    <property type="match status" value="1"/>
</dbReference>
<evidence type="ECO:0000259" key="6">
    <source>
        <dbReference type="PROSITE" id="PS50011"/>
    </source>
</evidence>
<dbReference type="OrthoDB" id="10057425at2759"/>
<feature type="binding site" evidence="3">
    <location>
        <position position="38"/>
    </location>
    <ligand>
        <name>ATP</name>
        <dbReference type="ChEBI" id="CHEBI:30616"/>
    </ligand>
</feature>
<dbReference type="PROSITE" id="PS00107">
    <property type="entry name" value="PROTEIN_KINASE_ATP"/>
    <property type="match status" value="1"/>
</dbReference>
<feature type="compositionally biased region" description="Polar residues" evidence="5">
    <location>
        <begin position="503"/>
        <end position="516"/>
    </location>
</feature>
<feature type="region of interest" description="Disordered" evidence="5">
    <location>
        <begin position="288"/>
        <end position="316"/>
    </location>
</feature>
<dbReference type="GO" id="GO:0005776">
    <property type="term" value="C:autophagosome"/>
    <property type="evidence" value="ECO:0007669"/>
    <property type="project" value="TreeGrafter"/>
</dbReference>
<evidence type="ECO:0000256" key="5">
    <source>
        <dbReference type="SAM" id="MobiDB-lite"/>
    </source>
</evidence>
<feature type="compositionally biased region" description="Basic and acidic residues" evidence="5">
    <location>
        <begin position="288"/>
        <end position="308"/>
    </location>
</feature>
<dbReference type="InterPro" id="IPR008271">
    <property type="entry name" value="Ser/Thr_kinase_AS"/>
</dbReference>
<dbReference type="PANTHER" id="PTHR24348:SF73">
    <property type="entry name" value="SI:CH211-63O20.7"/>
    <property type="match status" value="1"/>
</dbReference>
<evidence type="ECO:0000256" key="4">
    <source>
        <dbReference type="SAM" id="Coils"/>
    </source>
</evidence>
<dbReference type="GO" id="GO:0000422">
    <property type="term" value="P:autophagy of mitochondrion"/>
    <property type="evidence" value="ECO:0007669"/>
    <property type="project" value="TreeGrafter"/>
</dbReference>
<evidence type="ECO:0000256" key="1">
    <source>
        <dbReference type="ARBA" id="ARBA00022741"/>
    </source>
</evidence>
<feature type="region of interest" description="Disordered" evidence="5">
    <location>
        <begin position="340"/>
        <end position="371"/>
    </location>
</feature>
<protein>
    <submittedName>
        <fullName evidence="7">STK35 protein</fullName>
    </submittedName>
</protein>
<dbReference type="EMBL" id="OV696687">
    <property type="protein sequence ID" value="CAH1254679.1"/>
    <property type="molecule type" value="Genomic_DNA"/>
</dbReference>
<dbReference type="GO" id="GO:0048675">
    <property type="term" value="P:axon extension"/>
    <property type="evidence" value="ECO:0007669"/>
    <property type="project" value="TreeGrafter"/>
</dbReference>
<proteinExistence type="predicted"/>
<evidence type="ECO:0000313" key="7">
    <source>
        <dbReference type="EMBL" id="CAH1254679.1"/>
    </source>
</evidence>
<feature type="compositionally biased region" description="Basic and acidic residues" evidence="5">
    <location>
        <begin position="484"/>
        <end position="500"/>
    </location>
</feature>
<evidence type="ECO:0000256" key="3">
    <source>
        <dbReference type="PROSITE-ProRule" id="PRU10141"/>
    </source>
</evidence>
<feature type="coiled-coil region" evidence="4">
    <location>
        <begin position="379"/>
        <end position="455"/>
    </location>
</feature>
<dbReference type="SMART" id="SM00220">
    <property type="entry name" value="S_TKc"/>
    <property type="match status" value="1"/>
</dbReference>
<dbReference type="InterPro" id="IPR011009">
    <property type="entry name" value="Kinase-like_dom_sf"/>
</dbReference>
<feature type="region of interest" description="Disordered" evidence="5">
    <location>
        <begin position="457"/>
        <end position="516"/>
    </location>
</feature>
<dbReference type="InterPro" id="IPR000719">
    <property type="entry name" value="Prot_kinase_dom"/>
</dbReference>
<dbReference type="GO" id="GO:0000045">
    <property type="term" value="P:autophagosome assembly"/>
    <property type="evidence" value="ECO:0007669"/>
    <property type="project" value="TreeGrafter"/>
</dbReference>
<dbReference type="GO" id="GO:0005829">
    <property type="term" value="C:cytosol"/>
    <property type="evidence" value="ECO:0007669"/>
    <property type="project" value="TreeGrafter"/>
</dbReference>
<dbReference type="GO" id="GO:0010508">
    <property type="term" value="P:positive regulation of autophagy"/>
    <property type="evidence" value="ECO:0007669"/>
    <property type="project" value="TreeGrafter"/>
</dbReference>
<dbReference type="GO" id="GO:0061709">
    <property type="term" value="P:reticulophagy"/>
    <property type="evidence" value="ECO:0007669"/>
    <property type="project" value="TreeGrafter"/>
</dbReference>
<keyword evidence="2 3" id="KW-0067">ATP-binding</keyword>
<keyword evidence="4" id="KW-0175">Coiled coil</keyword>
<dbReference type="PROSITE" id="PS50011">
    <property type="entry name" value="PROTEIN_KINASE_DOM"/>
    <property type="match status" value="1"/>
</dbReference>
<dbReference type="SUPFAM" id="SSF56112">
    <property type="entry name" value="Protein kinase-like (PK-like)"/>
    <property type="match status" value="1"/>
</dbReference>
<dbReference type="Proteomes" id="UP000838412">
    <property type="component" value="Chromosome 2"/>
</dbReference>
<organism evidence="7 8">
    <name type="scientific">Branchiostoma lanceolatum</name>
    <name type="common">Common lancelet</name>
    <name type="synonym">Amphioxus lanceolatum</name>
    <dbReference type="NCBI Taxonomy" id="7740"/>
    <lineage>
        <taxon>Eukaryota</taxon>
        <taxon>Metazoa</taxon>
        <taxon>Chordata</taxon>
        <taxon>Cephalochordata</taxon>
        <taxon>Leptocardii</taxon>
        <taxon>Amphioxiformes</taxon>
        <taxon>Branchiostomatidae</taxon>
        <taxon>Branchiostoma</taxon>
    </lineage>
</organism>
<dbReference type="GO" id="GO:0042594">
    <property type="term" value="P:response to starvation"/>
    <property type="evidence" value="ECO:0007669"/>
    <property type="project" value="TreeGrafter"/>
</dbReference>
<dbReference type="GO" id="GO:0034727">
    <property type="term" value="P:piecemeal microautophagy of the nucleus"/>
    <property type="evidence" value="ECO:0007669"/>
    <property type="project" value="TreeGrafter"/>
</dbReference>
<reference evidence="7" key="1">
    <citation type="submission" date="2022-01" db="EMBL/GenBank/DDBJ databases">
        <authorList>
            <person name="Braso-Vives M."/>
        </authorList>
    </citation>
    <scope>NUCLEOTIDE SEQUENCE</scope>
</reference>
<dbReference type="PANTHER" id="PTHR24348">
    <property type="entry name" value="SERINE/THREONINE-PROTEIN KINASE UNC-51-RELATED"/>
    <property type="match status" value="1"/>
</dbReference>
<dbReference type="AlphaFoldDB" id="A0A8K0EKN0"/>
<dbReference type="GO" id="GO:0005524">
    <property type="term" value="F:ATP binding"/>
    <property type="evidence" value="ECO:0007669"/>
    <property type="project" value="UniProtKB-UniRule"/>
</dbReference>
<feature type="domain" description="Protein kinase" evidence="6">
    <location>
        <begin position="9"/>
        <end position="284"/>
    </location>
</feature>
<dbReference type="Pfam" id="PF00069">
    <property type="entry name" value="Pkinase"/>
    <property type="match status" value="1"/>
</dbReference>
<gene>
    <name evidence="7" type="primary">STK35</name>
    <name evidence="7" type="ORF">BLAG_LOCUS14000</name>
</gene>
<dbReference type="InterPro" id="IPR017441">
    <property type="entry name" value="Protein_kinase_ATP_BS"/>
</dbReference>
<dbReference type="Gene3D" id="1.10.510.10">
    <property type="entry name" value="Transferase(Phosphotransferase) domain 1"/>
    <property type="match status" value="1"/>
</dbReference>
<keyword evidence="8" id="KW-1185">Reference proteome</keyword>
<dbReference type="GO" id="GO:0004674">
    <property type="term" value="F:protein serine/threonine kinase activity"/>
    <property type="evidence" value="ECO:0007669"/>
    <property type="project" value="InterPro"/>
</dbReference>
<evidence type="ECO:0000313" key="8">
    <source>
        <dbReference type="Proteomes" id="UP000838412"/>
    </source>
</evidence>
<dbReference type="GO" id="GO:0034045">
    <property type="term" value="C:phagophore assembly site membrane"/>
    <property type="evidence" value="ECO:0007669"/>
    <property type="project" value="TreeGrafter"/>
</dbReference>
<feature type="compositionally biased region" description="Basic and acidic residues" evidence="5">
    <location>
        <begin position="343"/>
        <end position="371"/>
    </location>
</feature>
<sequence length="516" mass="58330">MAMMRLGQYKVGKLLGEGAFGKVYKGKHVTTGGIVAIKRLKIENYRQLKSAQNELRPLFALQDKPHKHIVKFFQTEVMHNTLWLVLEYCPVGTLNDFLLGQPDMPVKLRLMKEIADAVSFLHSKHIVHRDLKPDNILLSGSHDNPVVKVADFGLAKVCGVVDGSLSQYYMNTHCGTKFFLAPEVFLAQGYKMYCDIFSMGVIFVAMVDMRRVGNTVVAFIKGKKGDIAPIGVALLNNPPSRLSAHLLTSLNNGQRKQLFLSMLNVNYRDRPKAADVFGRLNLIVGPSDKGRSDCGEMKGAKARSDTSRRQRAKAAPGGILETAREVSARRQLAEASWMQRAKVAREGSARRQRAEASRRQRAEAFQRQRSEALQRQRAKALQRQRAEALQRQRAEALQRQRAEALQRQRAEALQGQRAEALQRQRAEALQRQRAEALQRQRAEALQRQRAEALQRQRAEALQGQRAEALQRQRAEALQRQPAEALRRQRAETYGRKRAEYMNELSSTSSGSSAWYP</sequence>
<evidence type="ECO:0000256" key="2">
    <source>
        <dbReference type="ARBA" id="ARBA00022840"/>
    </source>
</evidence>
<dbReference type="InterPro" id="IPR045269">
    <property type="entry name" value="Atg1-like"/>
</dbReference>